<feature type="binding site" evidence="3">
    <location>
        <position position="529"/>
    </location>
    <ligand>
        <name>L-glutamate</name>
        <dbReference type="ChEBI" id="CHEBI:29985"/>
    </ligand>
</feature>
<feature type="binding site" evidence="3">
    <location>
        <position position="492"/>
    </location>
    <ligand>
        <name>L-glutamate</name>
        <dbReference type="ChEBI" id="CHEBI:29985"/>
    </ligand>
</feature>
<comment type="catalytic activity">
    <reaction evidence="4">
        <text>glutathione + H2O = L-cysteinylglycine + L-glutamate</text>
        <dbReference type="Rhea" id="RHEA:28807"/>
        <dbReference type="ChEBI" id="CHEBI:15377"/>
        <dbReference type="ChEBI" id="CHEBI:29985"/>
        <dbReference type="ChEBI" id="CHEBI:57925"/>
        <dbReference type="ChEBI" id="CHEBI:61694"/>
        <dbReference type="EC" id="3.4.19.13"/>
    </reaction>
</comment>
<organism evidence="6 7">
    <name type="scientific">Astatotilapia calliptera</name>
    <name type="common">Eastern happy</name>
    <name type="synonym">Chromis callipterus</name>
    <dbReference type="NCBI Taxonomy" id="8154"/>
    <lineage>
        <taxon>Eukaryota</taxon>
        <taxon>Metazoa</taxon>
        <taxon>Chordata</taxon>
        <taxon>Craniata</taxon>
        <taxon>Vertebrata</taxon>
        <taxon>Euteleostomi</taxon>
        <taxon>Actinopterygii</taxon>
        <taxon>Neopterygii</taxon>
        <taxon>Teleostei</taxon>
        <taxon>Neoteleostei</taxon>
        <taxon>Acanthomorphata</taxon>
        <taxon>Ovalentaria</taxon>
        <taxon>Cichlomorphae</taxon>
        <taxon>Cichliformes</taxon>
        <taxon>Cichlidae</taxon>
        <taxon>African cichlids</taxon>
        <taxon>Pseudocrenilabrinae</taxon>
        <taxon>Haplochromini</taxon>
        <taxon>Astatotilapia</taxon>
    </lineage>
</organism>
<comment type="catalytic activity">
    <reaction evidence="4">
        <text>an S-substituted glutathione + H2O = an S-substituted L-cysteinylglycine + L-glutamate</text>
        <dbReference type="Rhea" id="RHEA:59468"/>
        <dbReference type="ChEBI" id="CHEBI:15377"/>
        <dbReference type="ChEBI" id="CHEBI:29985"/>
        <dbReference type="ChEBI" id="CHEBI:90779"/>
        <dbReference type="ChEBI" id="CHEBI:143103"/>
        <dbReference type="EC" id="3.4.19.13"/>
    </reaction>
</comment>
<dbReference type="InterPro" id="IPR000101">
    <property type="entry name" value="GGT_peptidase"/>
</dbReference>
<feature type="region of interest" description="Disordered" evidence="5">
    <location>
        <begin position="1"/>
        <end position="48"/>
    </location>
</feature>
<protein>
    <recommendedName>
        <fullName evidence="4">Glutathione hydrolase</fullName>
        <ecNumber evidence="4">2.3.2.2</ecNumber>
        <ecNumber evidence="4">3.4.19.13</ecNumber>
    </recommendedName>
    <alternativeName>
        <fullName evidence="4">Gamma-glutamyltransferase</fullName>
    </alternativeName>
    <alternativeName>
        <fullName evidence="4">Gamma-glutamyltranspeptidase</fullName>
    </alternativeName>
</protein>
<dbReference type="Proteomes" id="UP000265100">
    <property type="component" value="Chromosome 12"/>
</dbReference>
<dbReference type="RefSeq" id="XP_026044412.1">
    <property type="nucleotide sequence ID" value="XM_026188627.1"/>
</dbReference>
<dbReference type="GO" id="GO:0005886">
    <property type="term" value="C:plasma membrane"/>
    <property type="evidence" value="ECO:0007669"/>
    <property type="project" value="TreeGrafter"/>
</dbReference>
<dbReference type="GeneID" id="113034227"/>
<feature type="transmembrane region" description="Helical" evidence="4">
    <location>
        <begin position="63"/>
        <end position="88"/>
    </location>
</feature>
<dbReference type="GO" id="GO:0103068">
    <property type="term" value="F:leukotriene C4 gamma-glutamyl transferase activity"/>
    <property type="evidence" value="ECO:0007669"/>
    <property type="project" value="UniProtKB-EC"/>
</dbReference>
<feature type="active site" description="Nucleophile" evidence="2">
    <location>
        <position position="450"/>
    </location>
</feature>
<accession>A0A3P8QIP7</accession>
<reference evidence="7" key="2">
    <citation type="submission" date="2023-03" db="EMBL/GenBank/DDBJ databases">
        <authorList>
            <consortium name="Wellcome Sanger Institute Data Sharing"/>
        </authorList>
    </citation>
    <scope>NUCLEOTIDE SEQUENCE [LARGE SCALE GENOMIC DNA]</scope>
</reference>
<feature type="binding site" evidence="3">
    <location>
        <begin position="468"/>
        <end position="470"/>
    </location>
    <ligand>
        <name>L-glutamate</name>
        <dbReference type="ChEBI" id="CHEBI:29985"/>
    </ligand>
</feature>
<dbReference type="PANTHER" id="PTHR11686:SF19">
    <property type="entry name" value="GLUTATHIONE HYDROLASE 5 PROENZYME"/>
    <property type="match status" value="1"/>
</dbReference>
<evidence type="ECO:0000256" key="3">
    <source>
        <dbReference type="PIRSR" id="PIRSR600101-2"/>
    </source>
</evidence>
<dbReference type="GO" id="GO:0036374">
    <property type="term" value="F:glutathione hydrolase activity"/>
    <property type="evidence" value="ECO:0007669"/>
    <property type="project" value="UniProtKB-UniRule"/>
</dbReference>
<evidence type="ECO:0000313" key="7">
    <source>
        <dbReference type="Proteomes" id="UP000265100"/>
    </source>
</evidence>
<proteinExistence type="inferred from homology"/>
<dbReference type="Ensembl" id="ENSACLT00000029757.2">
    <property type="protein sequence ID" value="ENSACLP00000029076.1"/>
    <property type="gene ID" value="ENSACLG00000030694.1"/>
</dbReference>
<dbReference type="InterPro" id="IPR043137">
    <property type="entry name" value="GGT_ssub_C"/>
</dbReference>
<dbReference type="Bgee" id="ENSACLG00000019708">
    <property type="expression patterns" value="Expressed in anal fin and 2 other cell types or tissues"/>
</dbReference>
<dbReference type="FunFam" id="1.10.246.130:FF:000001">
    <property type="entry name" value="Gamma-glutamyltransferase 5 isoform 1"/>
    <property type="match status" value="1"/>
</dbReference>
<evidence type="ECO:0000313" key="6">
    <source>
        <dbReference type="Ensembl" id="ENSACLP00000029076.1"/>
    </source>
</evidence>
<keyword evidence="4" id="KW-0808">Transferase</keyword>
<dbReference type="EC" id="3.4.19.13" evidence="4"/>
<keyword evidence="4" id="KW-1133">Transmembrane helix</keyword>
<feature type="compositionally biased region" description="Basic and acidic residues" evidence="5">
    <location>
        <begin position="1"/>
        <end position="10"/>
    </location>
</feature>
<name>A0A3P8QIP7_ASTCA</name>
<reference evidence="6" key="4">
    <citation type="submission" date="2025-09" db="UniProtKB">
        <authorList>
            <consortium name="Ensembl"/>
        </authorList>
    </citation>
    <scope>IDENTIFICATION</scope>
</reference>
<dbReference type="Gene3D" id="3.60.20.40">
    <property type="match status" value="1"/>
</dbReference>
<reference evidence="6" key="3">
    <citation type="submission" date="2025-08" db="UniProtKB">
        <authorList>
            <consortium name="Ensembl"/>
        </authorList>
    </citation>
    <scope>IDENTIFICATION</scope>
</reference>
<comment type="catalytic activity">
    <reaction evidence="4">
        <text>an N-terminal (5-L-glutamyl)-[peptide] + an alpha-amino acid = 5-L-glutamyl amino acid + an N-terminal L-alpha-aminoacyl-[peptide]</text>
        <dbReference type="Rhea" id="RHEA:23904"/>
        <dbReference type="Rhea" id="RHEA-COMP:9780"/>
        <dbReference type="Rhea" id="RHEA-COMP:9795"/>
        <dbReference type="ChEBI" id="CHEBI:77644"/>
        <dbReference type="ChEBI" id="CHEBI:78597"/>
        <dbReference type="ChEBI" id="CHEBI:78599"/>
        <dbReference type="ChEBI" id="CHEBI:78608"/>
        <dbReference type="EC" id="2.3.2.2"/>
    </reaction>
</comment>
<dbReference type="GO" id="GO:0002951">
    <property type="term" value="F:leukotriene-C(4) hydrolase"/>
    <property type="evidence" value="ECO:0007669"/>
    <property type="project" value="TreeGrafter"/>
</dbReference>
<dbReference type="GO" id="GO:0006954">
    <property type="term" value="P:inflammatory response"/>
    <property type="evidence" value="ECO:0007669"/>
    <property type="project" value="TreeGrafter"/>
</dbReference>
<keyword evidence="7" id="KW-1185">Reference proteome</keyword>
<dbReference type="GeneTree" id="ENSGT00940000155794"/>
<keyword evidence="4" id="KW-0012">Acyltransferase</keyword>
<dbReference type="STRING" id="8154.ENSACLP00000029076"/>
<evidence type="ECO:0000256" key="4">
    <source>
        <dbReference type="RuleBase" id="RU368068"/>
    </source>
</evidence>
<dbReference type="PRINTS" id="PR01210">
    <property type="entry name" value="GGTRANSPTASE"/>
</dbReference>
<reference evidence="6 7" key="1">
    <citation type="submission" date="2018-05" db="EMBL/GenBank/DDBJ databases">
        <authorList>
            <person name="Datahose"/>
        </authorList>
    </citation>
    <scope>NUCLEOTIDE SEQUENCE</scope>
</reference>
<dbReference type="GO" id="GO:0006751">
    <property type="term" value="P:glutathione catabolic process"/>
    <property type="evidence" value="ECO:0007669"/>
    <property type="project" value="UniProtKB-UniRule"/>
</dbReference>
<dbReference type="InterPro" id="IPR043138">
    <property type="entry name" value="GGT_lsub"/>
</dbReference>
<comment type="similarity">
    <text evidence="1">Belongs to the gamma-glutamyltransferase family.</text>
</comment>
<keyword evidence="4" id="KW-0378">Hydrolase</keyword>
<dbReference type="AlphaFoldDB" id="A0A3P8QIP7"/>
<dbReference type="InterPro" id="IPR029055">
    <property type="entry name" value="Ntn_hydrolases_N"/>
</dbReference>
<dbReference type="OMA" id="IMHIING"/>
<comment type="pathway">
    <text evidence="4">Sulfur metabolism; glutathione metabolism.</text>
</comment>
<dbReference type="OrthoDB" id="1081007at2759"/>
<dbReference type="UniPathway" id="UPA00204"/>
<sequence length="620" mass="67487">MPESTEHVEEANTSPMCPPNEDIEDEDVVGANTTPMCPPNEDIKDEDVESAKTRAKRKRLAKVLRVLVAVGLFVVGLIVGALVAGLLADYYGYWKGRSECKDTSANCPFSKAAVAADSWNCSEIGRNILQKGGSAVDAAIAALLCTSIINPQCAGIGGGVIFTVMDSSGKVKIINSRETVPRNVNSDLLKLCRKTTEWTMEWLEGSRWIGVPGEIRGYEAAHRLYGKLPWADLFQPTIKLAREGFPIPYYQGQHIPRIGNTSLRELYLDKNGNLLKTGDTVKFEKLADTLETIANEGPDVFYNGTIAKNLISDIQKAGGTLTLEDLASYQANVTDAWNISLGDYWMYFPPPPSGGAILSLILNIMKGYKMESEPKTTDEKILFYHRYIEALKFANELKTNISDPNFSSDEMAKKLTQDSFADSKRSLISSDKTHDPQYYGKNSYLDSIGTTHVSVLAEDGSAVSVTSSINDEFGSNVLSSSTGIILNNHLNDFCGRAHNIFHGERPPSNMAPSVLKSPSKTLVIGGSGSETIPPAVASALMNHLWFGKSLKEAIITPVVLVDSKSEVKPEPKLEKDVVDGLEALGHKVAKFYNTVNAVEKAGNCISAWSDKRKNGEAAGY</sequence>
<feature type="binding site" evidence="3">
    <location>
        <position position="177"/>
    </location>
    <ligand>
        <name>L-glutamate</name>
        <dbReference type="ChEBI" id="CHEBI:29985"/>
    </ligand>
</feature>
<dbReference type="Gene3D" id="1.10.246.130">
    <property type="match status" value="1"/>
</dbReference>
<keyword evidence="4" id="KW-0812">Transmembrane</keyword>
<dbReference type="Pfam" id="PF01019">
    <property type="entry name" value="G_glu_transpept"/>
    <property type="match status" value="1"/>
</dbReference>
<keyword evidence="4" id="KW-0472">Membrane</keyword>
<comment type="function">
    <text evidence="4">Cleaves the gamma-glutamyl peptide bond of glutathione and glutathione conjugates.</text>
</comment>
<dbReference type="EC" id="2.3.2.2" evidence="4"/>
<evidence type="ECO:0000256" key="2">
    <source>
        <dbReference type="PIRSR" id="PIRSR600101-1"/>
    </source>
</evidence>
<comment type="subcellular location">
    <subcellularLocation>
        <location evidence="4">Membrane</location>
        <topology evidence="4">Single-pass type II membrane protein</topology>
    </subcellularLocation>
</comment>
<dbReference type="PANTHER" id="PTHR11686">
    <property type="entry name" value="GAMMA GLUTAMYL TRANSPEPTIDASE"/>
    <property type="match status" value="1"/>
</dbReference>
<evidence type="ECO:0000256" key="1">
    <source>
        <dbReference type="ARBA" id="ARBA00009381"/>
    </source>
</evidence>
<evidence type="ECO:0000256" key="5">
    <source>
        <dbReference type="SAM" id="MobiDB-lite"/>
    </source>
</evidence>
<dbReference type="GO" id="GO:1901750">
    <property type="term" value="P:leukotriene D4 biosynthetic process"/>
    <property type="evidence" value="ECO:0007669"/>
    <property type="project" value="TreeGrafter"/>
</dbReference>
<dbReference type="SUPFAM" id="SSF56235">
    <property type="entry name" value="N-terminal nucleophile aminohydrolases (Ntn hydrolases)"/>
    <property type="match status" value="1"/>
</dbReference>